<dbReference type="AlphaFoldDB" id="A0AA42Q965"/>
<organism evidence="1 2">
    <name type="scientific">Comamonas thiooxydans</name>
    <dbReference type="NCBI Taxonomy" id="363952"/>
    <lineage>
        <taxon>Bacteria</taxon>
        <taxon>Pseudomonadati</taxon>
        <taxon>Pseudomonadota</taxon>
        <taxon>Betaproteobacteria</taxon>
        <taxon>Burkholderiales</taxon>
        <taxon>Comamonadaceae</taxon>
        <taxon>Comamonas</taxon>
    </lineage>
</organism>
<reference evidence="1" key="1">
    <citation type="submission" date="2022-09" db="EMBL/GenBank/DDBJ databases">
        <title>Intensive care unit water sources are persistently colonized with multi-drug resistant bacteria and are the site of extensive horizontal gene transfer of antibiotic resistance genes.</title>
        <authorList>
            <person name="Diorio-Toth L."/>
        </authorList>
    </citation>
    <scope>NUCLEOTIDE SEQUENCE</scope>
    <source>
        <strain evidence="1">GD03832</strain>
    </source>
</reference>
<comment type="caution">
    <text evidence="1">The sequence shown here is derived from an EMBL/GenBank/DDBJ whole genome shotgun (WGS) entry which is preliminary data.</text>
</comment>
<evidence type="ECO:0000313" key="2">
    <source>
        <dbReference type="Proteomes" id="UP001161065"/>
    </source>
</evidence>
<dbReference type="RefSeq" id="WP_280009417.1">
    <property type="nucleotide sequence ID" value="NZ_JAOCEK010000029.1"/>
</dbReference>
<sequence length="49" mass="5554">MIRFAITHVDALHVRRRLVVNGAASRNAAMEFVEGLYGKEFWYLSCVGV</sequence>
<gene>
    <name evidence="1" type="ORF">N5D63_23035</name>
</gene>
<evidence type="ECO:0000313" key="1">
    <source>
        <dbReference type="EMBL" id="MDH1337028.1"/>
    </source>
</evidence>
<protein>
    <submittedName>
        <fullName evidence="1">Uncharacterized protein</fullName>
    </submittedName>
</protein>
<name>A0AA42Q965_9BURK</name>
<dbReference type="EMBL" id="JAOCEK010000029">
    <property type="protein sequence ID" value="MDH1337028.1"/>
    <property type="molecule type" value="Genomic_DNA"/>
</dbReference>
<accession>A0AA42Q965</accession>
<dbReference type="Proteomes" id="UP001161065">
    <property type="component" value="Unassembled WGS sequence"/>
</dbReference>
<proteinExistence type="predicted"/>